<sequence>GSSRSHSKIINRESQLGRATRQSRIGASRLRCRRINGRQIHDPSPQTAVSILANVSNHANQIVACDFFTVPTVTFRQMYIFILLHHNSRKLLHANITTNPTSAWTAQHIRQAFPYGTVPRFLLRDNDSIYGTVFQRTVESMGIKEVRTAYRSPWQNAYVERVIGSIRRECLNHLIVLNEKGLQKVLDEYVQYYNRTRPHLSLNLNSPIPRNVEPPDNGKVVATPILGGLHHRYSRVA</sequence>
<organism evidence="3">
    <name type="scientific">marine sediment metagenome</name>
    <dbReference type="NCBI Taxonomy" id="412755"/>
    <lineage>
        <taxon>unclassified sequences</taxon>
        <taxon>metagenomes</taxon>
        <taxon>ecological metagenomes</taxon>
    </lineage>
</organism>
<dbReference type="GO" id="GO:0003676">
    <property type="term" value="F:nucleic acid binding"/>
    <property type="evidence" value="ECO:0007669"/>
    <property type="project" value="InterPro"/>
</dbReference>
<evidence type="ECO:0000313" key="3">
    <source>
        <dbReference type="EMBL" id="KKK65546.1"/>
    </source>
</evidence>
<reference evidence="3" key="1">
    <citation type="journal article" date="2015" name="Nature">
        <title>Complex archaea that bridge the gap between prokaryotes and eukaryotes.</title>
        <authorList>
            <person name="Spang A."/>
            <person name="Saw J.H."/>
            <person name="Jorgensen S.L."/>
            <person name="Zaremba-Niedzwiedzka K."/>
            <person name="Martijn J."/>
            <person name="Lind A.E."/>
            <person name="van Eijk R."/>
            <person name="Schleper C."/>
            <person name="Guy L."/>
            <person name="Ettema T.J."/>
        </authorList>
    </citation>
    <scope>NUCLEOTIDE SEQUENCE</scope>
</reference>
<evidence type="ECO:0000259" key="2">
    <source>
        <dbReference type="PROSITE" id="PS50994"/>
    </source>
</evidence>
<dbReference type="InterPro" id="IPR036397">
    <property type="entry name" value="RNaseH_sf"/>
</dbReference>
<proteinExistence type="predicted"/>
<comment type="caution">
    <text evidence="3">The sequence shown here is derived from an EMBL/GenBank/DDBJ whole genome shotgun (WGS) entry which is preliminary data.</text>
</comment>
<dbReference type="PANTHER" id="PTHR46889:SF4">
    <property type="entry name" value="TRANSPOSASE INSO FOR INSERTION SEQUENCE ELEMENT IS911B-RELATED"/>
    <property type="match status" value="1"/>
</dbReference>
<protein>
    <recommendedName>
        <fullName evidence="2">Integrase catalytic domain-containing protein</fullName>
    </recommendedName>
</protein>
<evidence type="ECO:0000256" key="1">
    <source>
        <dbReference type="SAM" id="MobiDB-lite"/>
    </source>
</evidence>
<feature type="domain" description="Integrase catalytic" evidence="2">
    <location>
        <begin position="41"/>
        <end position="215"/>
    </location>
</feature>
<dbReference type="Pfam" id="PF13683">
    <property type="entry name" value="rve_3"/>
    <property type="match status" value="1"/>
</dbReference>
<dbReference type="InterPro" id="IPR012337">
    <property type="entry name" value="RNaseH-like_sf"/>
</dbReference>
<dbReference type="InterPro" id="IPR001584">
    <property type="entry name" value="Integrase_cat-core"/>
</dbReference>
<gene>
    <name evidence="3" type="ORF">LCGC14_2973050</name>
</gene>
<dbReference type="SUPFAM" id="SSF53098">
    <property type="entry name" value="Ribonuclease H-like"/>
    <property type="match status" value="1"/>
</dbReference>
<dbReference type="AlphaFoldDB" id="A0A0F9A031"/>
<dbReference type="InterPro" id="IPR050900">
    <property type="entry name" value="Transposase_IS3/IS150/IS904"/>
</dbReference>
<dbReference type="EMBL" id="LAZR01060501">
    <property type="protein sequence ID" value="KKK65546.1"/>
    <property type="molecule type" value="Genomic_DNA"/>
</dbReference>
<dbReference type="PROSITE" id="PS50994">
    <property type="entry name" value="INTEGRASE"/>
    <property type="match status" value="1"/>
</dbReference>
<feature type="non-terminal residue" evidence="3">
    <location>
        <position position="1"/>
    </location>
</feature>
<accession>A0A0F9A031</accession>
<name>A0A0F9A031_9ZZZZ</name>
<dbReference type="Gene3D" id="3.30.420.10">
    <property type="entry name" value="Ribonuclease H-like superfamily/Ribonuclease H"/>
    <property type="match status" value="1"/>
</dbReference>
<dbReference type="GO" id="GO:0015074">
    <property type="term" value="P:DNA integration"/>
    <property type="evidence" value="ECO:0007669"/>
    <property type="project" value="InterPro"/>
</dbReference>
<feature type="region of interest" description="Disordered" evidence="1">
    <location>
        <begin position="1"/>
        <end position="23"/>
    </location>
</feature>
<dbReference type="PANTHER" id="PTHR46889">
    <property type="entry name" value="TRANSPOSASE INSF FOR INSERTION SEQUENCE IS3B-RELATED"/>
    <property type="match status" value="1"/>
</dbReference>